<dbReference type="AlphaFoldDB" id="A0A2N0VHR9"/>
<dbReference type="Proteomes" id="UP000233398">
    <property type="component" value="Unassembled WGS sequence"/>
</dbReference>
<proteinExistence type="predicted"/>
<evidence type="ECO:0000313" key="2">
    <source>
        <dbReference type="Proteomes" id="UP000233398"/>
    </source>
</evidence>
<protein>
    <recommendedName>
        <fullName evidence="3">Peptidase M15A C-terminal domain-containing protein</fullName>
    </recommendedName>
</protein>
<name>A0A2N0VHR9_9BACT</name>
<gene>
    <name evidence="1" type="ORF">CWD77_09310</name>
</gene>
<comment type="caution">
    <text evidence="1">The sequence shown here is derived from an EMBL/GenBank/DDBJ whole genome shotgun (WGS) entry which is preliminary data.</text>
</comment>
<organism evidence="1 2">
    <name type="scientific">Rhodohalobacter barkolensis</name>
    <dbReference type="NCBI Taxonomy" id="2053187"/>
    <lineage>
        <taxon>Bacteria</taxon>
        <taxon>Pseudomonadati</taxon>
        <taxon>Balneolota</taxon>
        <taxon>Balneolia</taxon>
        <taxon>Balneolales</taxon>
        <taxon>Balneolaceae</taxon>
        <taxon>Rhodohalobacter</taxon>
    </lineage>
</organism>
<accession>A0A2N0VHR9</accession>
<sequence length="168" mass="19115">MNLAKYGAPSFDIRELVPPELYKKRGNASVWHINPVMLKLLQFTKEFLSCHYGEEVSIIINDWLWGGDFTESGFRFPDTKLGSELSFHKGGLCSAADVKCRLKASNKWIPADDVRSFIFDHEKEFMAAGLTTLEAKEYTPTWVHMDCRFTGLGHILIVRPRTVGETET</sequence>
<reference evidence="1 2" key="1">
    <citation type="submission" date="2017-11" db="EMBL/GenBank/DDBJ databases">
        <title>Rhodohalobacter 15182 sp. nov., isolated from a salt lake.</title>
        <authorList>
            <person name="Han S."/>
        </authorList>
    </citation>
    <scope>NUCLEOTIDE SEQUENCE [LARGE SCALE GENOMIC DNA]</scope>
    <source>
        <strain evidence="1 2">15182</strain>
    </source>
</reference>
<evidence type="ECO:0000313" key="1">
    <source>
        <dbReference type="EMBL" id="PKD43746.1"/>
    </source>
</evidence>
<evidence type="ECO:0008006" key="3">
    <source>
        <dbReference type="Google" id="ProtNLM"/>
    </source>
</evidence>
<dbReference type="RefSeq" id="WP_101073286.1">
    <property type="nucleotide sequence ID" value="NZ_PISP01000002.1"/>
</dbReference>
<keyword evidence="2" id="KW-1185">Reference proteome</keyword>
<dbReference type="OrthoDB" id="1040368at2"/>
<dbReference type="EMBL" id="PISP01000002">
    <property type="protein sequence ID" value="PKD43746.1"/>
    <property type="molecule type" value="Genomic_DNA"/>
</dbReference>